<name>A0AA86R7T7_9EUKA</name>
<reference evidence="2" key="1">
    <citation type="submission" date="2023-06" db="EMBL/GenBank/DDBJ databases">
        <authorList>
            <person name="Kurt Z."/>
        </authorList>
    </citation>
    <scope>NUCLEOTIDE SEQUENCE</scope>
</reference>
<dbReference type="EMBL" id="CATOUU010001088">
    <property type="protein sequence ID" value="CAI9971077.1"/>
    <property type="molecule type" value="Genomic_DNA"/>
</dbReference>
<dbReference type="AlphaFoldDB" id="A0AA86R7T7"/>
<evidence type="ECO:0000313" key="2">
    <source>
        <dbReference type="EMBL" id="CAI9971077.1"/>
    </source>
</evidence>
<evidence type="ECO:0000256" key="1">
    <source>
        <dbReference type="SAM" id="MobiDB-lite"/>
    </source>
</evidence>
<sequence length="311" mass="36236">MIFLNPSKGQSIISSRRDSHSPSTIISASRVNLTLVSLSKTKSLSTLDFLLKPNIRFQDTSTIKASQFYPIHVLIYQQIQNSSQPHRVLLQLKQLQSVEYTRFKSSQTQYQYHPLKYSQLHLYNLAQQPHLFEHLIILKAQIPKIDFQLRLSQTFHNYVGPCLSGSSRFQLGLNKLISVFSKKLKVLMVPLKQLKLLLNLFQQFRWCQQFVDVSFPSCIHIIVGLNQKCSRKLDLLPLFQSYSSFFIVIPTCRFQFFSYGFQIQNLRQSQHLSYINMVSLVEVSSMVLLDVNFNLRQFKLWNKQIHSKSGQ</sequence>
<feature type="region of interest" description="Disordered" evidence="1">
    <location>
        <begin position="1"/>
        <end position="21"/>
    </location>
</feature>
<accession>A0AA86R7T7</accession>
<gene>
    <name evidence="2" type="ORF">HINF_LOCUS58722</name>
    <name evidence="3" type="ORF">HINF_LOCUS61627</name>
</gene>
<organism evidence="2">
    <name type="scientific">Hexamita inflata</name>
    <dbReference type="NCBI Taxonomy" id="28002"/>
    <lineage>
        <taxon>Eukaryota</taxon>
        <taxon>Metamonada</taxon>
        <taxon>Diplomonadida</taxon>
        <taxon>Hexamitidae</taxon>
        <taxon>Hexamitinae</taxon>
        <taxon>Hexamita</taxon>
    </lineage>
</organism>
<keyword evidence="4" id="KW-1185">Reference proteome</keyword>
<reference evidence="3 4" key="2">
    <citation type="submission" date="2024-07" db="EMBL/GenBank/DDBJ databases">
        <authorList>
            <person name="Akdeniz Z."/>
        </authorList>
    </citation>
    <scope>NUCLEOTIDE SEQUENCE [LARGE SCALE GENOMIC DNA]</scope>
</reference>
<dbReference type="Proteomes" id="UP001642409">
    <property type="component" value="Unassembled WGS sequence"/>
</dbReference>
<dbReference type="EMBL" id="CAXDID020000370">
    <property type="protein sequence ID" value="CAL6083235.1"/>
    <property type="molecule type" value="Genomic_DNA"/>
</dbReference>
<comment type="caution">
    <text evidence="2">The sequence shown here is derived from an EMBL/GenBank/DDBJ whole genome shotgun (WGS) entry which is preliminary data.</text>
</comment>
<proteinExistence type="predicted"/>
<protein>
    <submittedName>
        <fullName evidence="3">Hypothetical_protein</fullName>
    </submittedName>
</protein>
<evidence type="ECO:0000313" key="3">
    <source>
        <dbReference type="EMBL" id="CAL6083235.1"/>
    </source>
</evidence>
<evidence type="ECO:0000313" key="4">
    <source>
        <dbReference type="Proteomes" id="UP001642409"/>
    </source>
</evidence>